<organism evidence="12 13">
    <name type="scientific">Ferrimonas sediminum</name>
    <dbReference type="NCBI Taxonomy" id="718193"/>
    <lineage>
        <taxon>Bacteria</taxon>
        <taxon>Pseudomonadati</taxon>
        <taxon>Pseudomonadota</taxon>
        <taxon>Gammaproteobacteria</taxon>
        <taxon>Alteromonadales</taxon>
        <taxon>Ferrimonadaceae</taxon>
        <taxon>Ferrimonas</taxon>
    </lineage>
</organism>
<evidence type="ECO:0000256" key="3">
    <source>
        <dbReference type="ARBA" id="ARBA00005691"/>
    </source>
</evidence>
<dbReference type="SUPFAM" id="SSF53187">
    <property type="entry name" value="Zn-dependent exopeptidases"/>
    <property type="match status" value="1"/>
</dbReference>
<keyword evidence="8" id="KW-0378">Hydrolase</keyword>
<comment type="similarity">
    <text evidence="3">Belongs to the peptidase M20A family. ArgE subfamily.</text>
</comment>
<comment type="cofactor">
    <cofactor evidence="1">
        <name>Zn(2+)</name>
        <dbReference type="ChEBI" id="CHEBI:29105"/>
    </cofactor>
</comment>
<evidence type="ECO:0000256" key="6">
    <source>
        <dbReference type="ARBA" id="ARBA00022605"/>
    </source>
</evidence>
<keyword evidence="5" id="KW-0055">Arginine biosynthesis</keyword>
<dbReference type="PROSITE" id="PS00759">
    <property type="entry name" value="ARGE_DAPE_CPG2_2"/>
    <property type="match status" value="1"/>
</dbReference>
<evidence type="ECO:0000256" key="4">
    <source>
        <dbReference type="ARBA" id="ARBA00022490"/>
    </source>
</evidence>
<dbReference type="PANTHER" id="PTHR43808:SF1">
    <property type="entry name" value="ACETYLORNITHINE DEACETYLASE"/>
    <property type="match status" value="1"/>
</dbReference>
<dbReference type="FunFam" id="3.30.70.360:FF:000003">
    <property type="entry name" value="Acetylornithine deacetylase"/>
    <property type="match status" value="1"/>
</dbReference>
<accession>A0A1G8V763</accession>
<keyword evidence="7" id="KW-0479">Metal-binding</keyword>
<dbReference type="AlphaFoldDB" id="A0A1G8V763"/>
<dbReference type="InterPro" id="IPR001261">
    <property type="entry name" value="ArgE/DapE_CS"/>
</dbReference>
<evidence type="ECO:0000259" key="11">
    <source>
        <dbReference type="Pfam" id="PF07687"/>
    </source>
</evidence>
<dbReference type="PROSITE" id="PS00758">
    <property type="entry name" value="ARGE_DAPE_CPG2_1"/>
    <property type="match status" value="1"/>
</dbReference>
<evidence type="ECO:0000256" key="5">
    <source>
        <dbReference type="ARBA" id="ARBA00022571"/>
    </source>
</evidence>
<dbReference type="RefSeq" id="WP_090365784.1">
    <property type="nucleotide sequence ID" value="NZ_FNEM01000010.1"/>
</dbReference>
<keyword evidence="10" id="KW-0170">Cobalt</keyword>
<evidence type="ECO:0000256" key="7">
    <source>
        <dbReference type="ARBA" id="ARBA00022723"/>
    </source>
</evidence>
<keyword evidence="6" id="KW-0028">Amino-acid biosynthesis</keyword>
<evidence type="ECO:0000256" key="1">
    <source>
        <dbReference type="ARBA" id="ARBA00001947"/>
    </source>
</evidence>
<dbReference type="InterPro" id="IPR036264">
    <property type="entry name" value="Bact_exopeptidase_dim_dom"/>
</dbReference>
<dbReference type="InterPro" id="IPR002933">
    <property type="entry name" value="Peptidase_M20"/>
</dbReference>
<dbReference type="HAMAP" id="MF_01108">
    <property type="entry name" value="ArgE"/>
    <property type="match status" value="1"/>
</dbReference>
<evidence type="ECO:0000256" key="8">
    <source>
        <dbReference type="ARBA" id="ARBA00022801"/>
    </source>
</evidence>
<dbReference type="GO" id="GO:0005737">
    <property type="term" value="C:cytoplasm"/>
    <property type="evidence" value="ECO:0007669"/>
    <property type="project" value="UniProtKB-SubCell"/>
</dbReference>
<keyword evidence="13" id="KW-1185">Reference proteome</keyword>
<dbReference type="InterPro" id="IPR010169">
    <property type="entry name" value="AcOrn-deacetyl"/>
</dbReference>
<name>A0A1G8V763_9GAMM</name>
<dbReference type="Pfam" id="PF07687">
    <property type="entry name" value="M20_dimer"/>
    <property type="match status" value="1"/>
</dbReference>
<evidence type="ECO:0000256" key="2">
    <source>
        <dbReference type="ARBA" id="ARBA00004496"/>
    </source>
</evidence>
<comment type="subcellular location">
    <subcellularLocation>
        <location evidence="2">Cytoplasm</location>
    </subcellularLocation>
</comment>
<dbReference type="NCBIfam" id="NF003474">
    <property type="entry name" value="PRK05111.1"/>
    <property type="match status" value="1"/>
</dbReference>
<sequence length="386" mass="42527">MKNFPDLKQRFQQLIASPSISGLEGEWDQSNLPIIELLHGWFSHLGFRCEVLPLPGQTNKANLLARIGPEGAGGLLLAGHTDTVPYDEGRWSQDPFRLTERNHRWYGLGTCDMKGFFALILEAALQFDLTQLKRPLYILATADEETTMAGAKAFAASKQIAPDYALIGEPTGLRPVHMHKGHAAHGIRVSGRSGHSSDPDKGLNAIEVMHLVIGELMTLKRTLADNYHQPGFSVPYPTLNFGHIHGGDAVNRICGCCQLNLDMRPLPGMSLSQLQHLLEQALAPVMQRYPNCINIAPLFPGSEPFAYQGDNTLLDLAQQLSGQDAQAVNYATEAPYINQLGCQTLVLGPGSIEQAHQPDEFIHMDYLTSTPRLISRFINKFCLLAE</sequence>
<dbReference type="SUPFAM" id="SSF55031">
    <property type="entry name" value="Bacterial exopeptidase dimerisation domain"/>
    <property type="match status" value="1"/>
</dbReference>
<dbReference type="InterPro" id="IPR050072">
    <property type="entry name" value="Peptidase_M20A"/>
</dbReference>
<dbReference type="Pfam" id="PF01546">
    <property type="entry name" value="Peptidase_M20"/>
    <property type="match status" value="1"/>
</dbReference>
<dbReference type="NCBIfam" id="TIGR01892">
    <property type="entry name" value="AcOrn-deacetyl"/>
    <property type="match status" value="1"/>
</dbReference>
<dbReference type="Proteomes" id="UP000199527">
    <property type="component" value="Unassembled WGS sequence"/>
</dbReference>
<evidence type="ECO:0000256" key="10">
    <source>
        <dbReference type="ARBA" id="ARBA00023285"/>
    </source>
</evidence>
<dbReference type="GO" id="GO:0006526">
    <property type="term" value="P:L-arginine biosynthetic process"/>
    <property type="evidence" value="ECO:0007669"/>
    <property type="project" value="UniProtKB-KW"/>
</dbReference>
<dbReference type="GO" id="GO:0046872">
    <property type="term" value="F:metal ion binding"/>
    <property type="evidence" value="ECO:0007669"/>
    <property type="project" value="UniProtKB-KW"/>
</dbReference>
<dbReference type="PANTHER" id="PTHR43808">
    <property type="entry name" value="ACETYLORNITHINE DEACETYLASE"/>
    <property type="match status" value="1"/>
</dbReference>
<evidence type="ECO:0000313" key="13">
    <source>
        <dbReference type="Proteomes" id="UP000199527"/>
    </source>
</evidence>
<evidence type="ECO:0000313" key="12">
    <source>
        <dbReference type="EMBL" id="SDJ61891.1"/>
    </source>
</evidence>
<gene>
    <name evidence="12" type="ORF">SAMN04488540_110123</name>
</gene>
<feature type="domain" description="Peptidase M20 dimerisation" evidence="11">
    <location>
        <begin position="179"/>
        <end position="285"/>
    </location>
</feature>
<keyword evidence="4" id="KW-0963">Cytoplasm</keyword>
<dbReference type="Gene3D" id="3.30.70.360">
    <property type="match status" value="1"/>
</dbReference>
<proteinExistence type="inferred from homology"/>
<reference evidence="13" key="1">
    <citation type="submission" date="2016-10" db="EMBL/GenBank/DDBJ databases">
        <authorList>
            <person name="Varghese N."/>
            <person name="Submissions S."/>
        </authorList>
    </citation>
    <scope>NUCLEOTIDE SEQUENCE [LARGE SCALE GENOMIC DNA]</scope>
    <source>
        <strain evidence="13">DSM 23317</strain>
    </source>
</reference>
<dbReference type="CDD" id="cd03894">
    <property type="entry name" value="M20_ArgE"/>
    <property type="match status" value="1"/>
</dbReference>
<dbReference type="InterPro" id="IPR011650">
    <property type="entry name" value="Peptidase_M20_dimer"/>
</dbReference>
<dbReference type="GO" id="GO:0008777">
    <property type="term" value="F:acetylornithine deacetylase activity"/>
    <property type="evidence" value="ECO:0007669"/>
    <property type="project" value="TreeGrafter"/>
</dbReference>
<protein>
    <submittedName>
        <fullName evidence="12">Acetylornithine deacetylase</fullName>
    </submittedName>
</protein>
<keyword evidence="9" id="KW-0862">Zinc</keyword>
<dbReference type="EMBL" id="FNEM01000010">
    <property type="protein sequence ID" value="SDJ61891.1"/>
    <property type="molecule type" value="Genomic_DNA"/>
</dbReference>
<dbReference type="Gene3D" id="3.40.630.10">
    <property type="entry name" value="Zn peptidases"/>
    <property type="match status" value="1"/>
</dbReference>
<evidence type="ECO:0000256" key="9">
    <source>
        <dbReference type="ARBA" id="ARBA00022833"/>
    </source>
</evidence>
<dbReference type="OrthoDB" id="3665926at2"/>